<accession>B9XK21</accession>
<feature type="transmembrane region" description="Helical" evidence="1">
    <location>
        <begin position="83"/>
        <end position="105"/>
    </location>
</feature>
<dbReference type="STRING" id="320771.Cflav_PD2851"/>
<dbReference type="AlphaFoldDB" id="B9XK21"/>
<keyword evidence="3" id="KW-1185">Reference proteome</keyword>
<evidence type="ECO:0000313" key="2">
    <source>
        <dbReference type="EMBL" id="EEF59844.1"/>
    </source>
</evidence>
<proteinExistence type="predicted"/>
<keyword evidence="1" id="KW-0472">Membrane</keyword>
<organism evidence="2 3">
    <name type="scientific">Pedosphaera parvula (strain Ellin514)</name>
    <dbReference type="NCBI Taxonomy" id="320771"/>
    <lineage>
        <taxon>Bacteria</taxon>
        <taxon>Pseudomonadati</taxon>
        <taxon>Verrucomicrobiota</taxon>
        <taxon>Pedosphaerae</taxon>
        <taxon>Pedosphaerales</taxon>
        <taxon>Pedosphaeraceae</taxon>
        <taxon>Pedosphaera</taxon>
    </lineage>
</organism>
<sequence length="109" mass="11813">MNPPDTDDPLDLLLKEQETYVEDCGFTARVMMSLPKRKRVLTFRVILLSGSALLGLVLAAWFLRGTEILTGDQSGPGFPLLTTLLGLLPLVVVAIAIIWGVVSGFNEEG</sequence>
<dbReference type="RefSeq" id="WP_007416164.1">
    <property type="nucleotide sequence ID" value="NZ_ABOX02000023.1"/>
</dbReference>
<keyword evidence="1" id="KW-1133">Transmembrane helix</keyword>
<feature type="transmembrane region" description="Helical" evidence="1">
    <location>
        <begin position="41"/>
        <end position="63"/>
    </location>
</feature>
<name>B9XK21_PEDPL</name>
<dbReference type="EMBL" id="ABOX02000023">
    <property type="protein sequence ID" value="EEF59844.1"/>
    <property type="molecule type" value="Genomic_DNA"/>
</dbReference>
<comment type="caution">
    <text evidence="2">The sequence shown here is derived from an EMBL/GenBank/DDBJ whole genome shotgun (WGS) entry which is preliminary data.</text>
</comment>
<keyword evidence="1" id="KW-0812">Transmembrane</keyword>
<protein>
    <submittedName>
        <fullName evidence="2">Uncharacterized protein</fullName>
    </submittedName>
</protein>
<dbReference type="Proteomes" id="UP000003688">
    <property type="component" value="Unassembled WGS sequence"/>
</dbReference>
<reference evidence="2 3" key="1">
    <citation type="journal article" date="2011" name="J. Bacteriol.">
        <title>Genome sequence of 'Pedosphaera parvula' Ellin514, an aerobic Verrucomicrobial isolate from pasture soil.</title>
        <authorList>
            <person name="Kant R."/>
            <person name="van Passel M.W."/>
            <person name="Sangwan P."/>
            <person name="Palva A."/>
            <person name="Lucas S."/>
            <person name="Copeland A."/>
            <person name="Lapidus A."/>
            <person name="Glavina Del Rio T."/>
            <person name="Dalin E."/>
            <person name="Tice H."/>
            <person name="Bruce D."/>
            <person name="Goodwin L."/>
            <person name="Pitluck S."/>
            <person name="Chertkov O."/>
            <person name="Larimer F.W."/>
            <person name="Land M.L."/>
            <person name="Hauser L."/>
            <person name="Brettin T.S."/>
            <person name="Detter J.C."/>
            <person name="Han S."/>
            <person name="de Vos W.M."/>
            <person name="Janssen P.H."/>
            <person name="Smidt H."/>
        </authorList>
    </citation>
    <scope>NUCLEOTIDE SEQUENCE [LARGE SCALE GENOMIC DNA]</scope>
    <source>
        <strain evidence="2 3">Ellin514</strain>
    </source>
</reference>
<evidence type="ECO:0000313" key="3">
    <source>
        <dbReference type="Proteomes" id="UP000003688"/>
    </source>
</evidence>
<gene>
    <name evidence="2" type="ORF">Cflav_PD2851</name>
</gene>
<evidence type="ECO:0000256" key="1">
    <source>
        <dbReference type="SAM" id="Phobius"/>
    </source>
</evidence>